<dbReference type="Proteomes" id="UP000275267">
    <property type="component" value="Unassembled WGS sequence"/>
</dbReference>
<organism evidence="2 3">
    <name type="scientific">Panicum miliaceum</name>
    <name type="common">Proso millet</name>
    <name type="synonym">Broomcorn millet</name>
    <dbReference type="NCBI Taxonomy" id="4540"/>
    <lineage>
        <taxon>Eukaryota</taxon>
        <taxon>Viridiplantae</taxon>
        <taxon>Streptophyta</taxon>
        <taxon>Embryophyta</taxon>
        <taxon>Tracheophyta</taxon>
        <taxon>Spermatophyta</taxon>
        <taxon>Magnoliopsida</taxon>
        <taxon>Liliopsida</taxon>
        <taxon>Poales</taxon>
        <taxon>Poaceae</taxon>
        <taxon>PACMAD clade</taxon>
        <taxon>Panicoideae</taxon>
        <taxon>Panicodae</taxon>
        <taxon>Paniceae</taxon>
        <taxon>Panicinae</taxon>
        <taxon>Panicum</taxon>
        <taxon>Panicum sect. Panicum</taxon>
    </lineage>
</organism>
<accession>A0A3L6SFY0</accession>
<feature type="compositionally biased region" description="Basic and acidic residues" evidence="1">
    <location>
        <begin position="92"/>
        <end position="105"/>
    </location>
</feature>
<dbReference type="PANTHER" id="PTHR44328">
    <property type="entry name" value="GLUTATHIONE S-TRANSFERASE L1"/>
    <property type="match status" value="1"/>
</dbReference>
<dbReference type="STRING" id="4540.A0A3L6SFY0"/>
<reference evidence="3" key="1">
    <citation type="journal article" date="2019" name="Nat. Commun.">
        <title>The genome of broomcorn millet.</title>
        <authorList>
            <person name="Zou C."/>
            <person name="Miki D."/>
            <person name="Li D."/>
            <person name="Tang Q."/>
            <person name="Xiao L."/>
            <person name="Rajput S."/>
            <person name="Deng P."/>
            <person name="Jia W."/>
            <person name="Huang R."/>
            <person name="Zhang M."/>
            <person name="Sun Y."/>
            <person name="Hu J."/>
            <person name="Fu X."/>
            <person name="Schnable P.S."/>
            <person name="Li F."/>
            <person name="Zhang H."/>
            <person name="Feng B."/>
            <person name="Zhu X."/>
            <person name="Liu R."/>
            <person name="Schnable J.C."/>
            <person name="Zhu J.-K."/>
            <person name="Zhang H."/>
        </authorList>
    </citation>
    <scope>NUCLEOTIDE SEQUENCE [LARGE SCALE GENOMIC DNA]</scope>
</reference>
<sequence>MFFAGIKNYDITRGRVHIQTFIEELNKIDAYTQTKDPQVLLALTKKKFGLVPYPLCNASASDDADEQTPPCAIVNAVGARVPQCRAVGPSVSEERGPSAAREGRGSQRMRAGTRRRLTRGHGGGSSGGHRWQRDLIT</sequence>
<dbReference type="EMBL" id="PQIB02000005">
    <property type="protein sequence ID" value="RLN19113.1"/>
    <property type="molecule type" value="Genomic_DNA"/>
</dbReference>
<dbReference type="OrthoDB" id="4951845at2759"/>
<dbReference type="GO" id="GO:0004364">
    <property type="term" value="F:glutathione transferase activity"/>
    <property type="evidence" value="ECO:0007669"/>
    <property type="project" value="InterPro"/>
</dbReference>
<evidence type="ECO:0000313" key="2">
    <source>
        <dbReference type="EMBL" id="RLN19113.1"/>
    </source>
</evidence>
<dbReference type="Gene3D" id="1.20.1050.10">
    <property type="match status" value="1"/>
</dbReference>
<evidence type="ECO:0000313" key="3">
    <source>
        <dbReference type="Proteomes" id="UP000275267"/>
    </source>
</evidence>
<keyword evidence="3" id="KW-1185">Reference proteome</keyword>
<evidence type="ECO:0000256" key="1">
    <source>
        <dbReference type="SAM" id="MobiDB-lite"/>
    </source>
</evidence>
<feature type="region of interest" description="Disordered" evidence="1">
    <location>
        <begin position="88"/>
        <end position="137"/>
    </location>
</feature>
<proteinExistence type="predicted"/>
<gene>
    <name evidence="2" type="ORF">C2845_PM02G29670</name>
</gene>
<name>A0A3L6SFY0_PANMI</name>
<dbReference type="AlphaFoldDB" id="A0A3L6SFY0"/>
<dbReference type="InterPro" id="IPR044629">
    <property type="entry name" value="GSTL1/2/3"/>
</dbReference>
<dbReference type="PANTHER" id="PTHR44328:SF20">
    <property type="entry name" value="IN2-1 PROTEIN"/>
    <property type="match status" value="1"/>
</dbReference>
<comment type="caution">
    <text evidence="2">The sequence shown here is derived from an EMBL/GenBank/DDBJ whole genome shotgun (WGS) entry which is preliminary data.</text>
</comment>
<protein>
    <submittedName>
        <fullName evidence="2">IN2-1 protein isoform X1</fullName>
    </submittedName>
</protein>